<evidence type="ECO:0000259" key="1">
    <source>
        <dbReference type="Pfam" id="PF13274"/>
    </source>
</evidence>
<dbReference type="RefSeq" id="WP_257121444.1">
    <property type="nucleotide sequence ID" value="NZ_CP099464.1"/>
</dbReference>
<evidence type="ECO:0000313" key="2">
    <source>
        <dbReference type="EMBL" id="UUO15942.1"/>
    </source>
</evidence>
<dbReference type="Proteomes" id="UP001057561">
    <property type="component" value="Chromosome"/>
</dbReference>
<name>A0ABY5LYX3_9CYAN</name>
<dbReference type="EMBL" id="CP099464">
    <property type="protein sequence ID" value="UUO15942.1"/>
    <property type="molecule type" value="Genomic_DNA"/>
</dbReference>
<gene>
    <name evidence="2" type="ORF">NG743_02475</name>
</gene>
<reference evidence="2" key="1">
    <citation type="submission" date="2022-06" db="EMBL/GenBank/DDBJ databases">
        <title>Nostosin G and Spiroidesin B from the Cyanobacterium Dolichospermum sp. NIES-1697.</title>
        <authorList>
            <person name="Phan C.-S."/>
            <person name="Mehjabin J.J."/>
            <person name="Anas A.R.J."/>
            <person name="Hayasaka M."/>
            <person name="Onoki R."/>
            <person name="Wang J."/>
            <person name="Umezawa T."/>
            <person name="Washio K."/>
            <person name="Morikawa M."/>
            <person name="Okino T."/>
        </authorList>
    </citation>
    <scope>NUCLEOTIDE SEQUENCE</scope>
    <source>
        <strain evidence="2">NIES-1697</strain>
    </source>
</reference>
<dbReference type="InterPro" id="IPR025272">
    <property type="entry name" value="SocA_Panacea"/>
</dbReference>
<organism evidence="2 3">
    <name type="scientific">Dolichospermum heterosporum TAC447</name>
    <dbReference type="NCBI Taxonomy" id="747523"/>
    <lineage>
        <taxon>Bacteria</taxon>
        <taxon>Bacillati</taxon>
        <taxon>Cyanobacteriota</taxon>
        <taxon>Cyanophyceae</taxon>
        <taxon>Nostocales</taxon>
        <taxon>Aphanizomenonaceae</taxon>
        <taxon>Dolichospermum</taxon>
        <taxon>Dolichospermum heterosporum</taxon>
    </lineage>
</organism>
<sequence length="244" mass="28618">MTIQFPFHLEKAIEAAAILLKLHGKPMKYLALLKMLYIADRIALQRIEQPITGDHYVSMKYGPVLSGVYDLIKGQPVDDALPLWSEYISPGYTHFVELIKDPRNDQLCEEEEEILQEVYKNFGHLNPFHVAEWTHDLPEWKGSHHYSIPISVEEILRQVGKSEEEIGKISQNLQSAKGDEENSQFTFYENIHEFKQQFISRRDLMKLPLEERRKVLAAQSDLMLQHYQQDQEWKELQTGDFIDY</sequence>
<proteinExistence type="predicted"/>
<protein>
    <submittedName>
        <fullName evidence="2">Panacea domain-containing protein</fullName>
    </submittedName>
</protein>
<accession>A0ABY5LYX3</accession>
<keyword evidence="3" id="KW-1185">Reference proteome</keyword>
<evidence type="ECO:0000313" key="3">
    <source>
        <dbReference type="Proteomes" id="UP001057561"/>
    </source>
</evidence>
<dbReference type="Pfam" id="PF13274">
    <property type="entry name" value="SocA_Panacea"/>
    <property type="match status" value="1"/>
</dbReference>
<feature type="domain" description="Antitoxin SocA-like Panacea" evidence="1">
    <location>
        <begin position="32"/>
        <end position="141"/>
    </location>
</feature>